<dbReference type="Pfam" id="PF00291">
    <property type="entry name" value="PALP"/>
    <property type="match status" value="1"/>
</dbReference>
<evidence type="ECO:0000256" key="3">
    <source>
        <dbReference type="ARBA" id="ARBA00023239"/>
    </source>
</evidence>
<proteinExistence type="predicted"/>
<gene>
    <name evidence="5" type="ORF">SAMN04487779_101835</name>
</gene>
<protein>
    <submittedName>
        <fullName evidence="5">L-threonine synthase</fullName>
    </submittedName>
</protein>
<comment type="cofactor">
    <cofactor evidence="1">
        <name>pyridoxal 5'-phosphate</name>
        <dbReference type="ChEBI" id="CHEBI:597326"/>
    </cofactor>
</comment>
<organism evidence="5 6">
    <name type="scientific">Belnapia rosea</name>
    <dbReference type="NCBI Taxonomy" id="938405"/>
    <lineage>
        <taxon>Bacteria</taxon>
        <taxon>Pseudomonadati</taxon>
        <taxon>Pseudomonadota</taxon>
        <taxon>Alphaproteobacteria</taxon>
        <taxon>Acetobacterales</taxon>
        <taxon>Roseomonadaceae</taxon>
        <taxon>Belnapia</taxon>
    </lineage>
</organism>
<keyword evidence="3" id="KW-0456">Lyase</keyword>
<dbReference type="GO" id="GO:0003941">
    <property type="term" value="F:L-serine ammonia-lyase activity"/>
    <property type="evidence" value="ECO:0007669"/>
    <property type="project" value="TreeGrafter"/>
</dbReference>
<dbReference type="Proteomes" id="UP000198925">
    <property type="component" value="Unassembled WGS sequence"/>
</dbReference>
<dbReference type="GO" id="GO:0006567">
    <property type="term" value="P:L-threonine catabolic process"/>
    <property type="evidence" value="ECO:0007669"/>
    <property type="project" value="TreeGrafter"/>
</dbReference>
<accession>A0A1G7A085</accession>
<sequence>MEHVFLHCTGCGEAPSSIMGLCQACGGAVMPRYRLPPGRLSRATIEARPPLLLSAWAELLPFHDPASLASAGFGEMATPLLPAPRLGRRIGLPRLHLKLDLLLPSLSHKDRPHTAVVAAALEQGGTRIALASSGNGGAALAMHARRAGIEAVVVLGREGAPSPSKLARLRTLGARLEWVEGGLDAANRRVEAGAAAGEWLPATTWTNPFVVEGEKTIGFEIARQTGWRGPDALFLPLGGGAAVVAPWKGLGELQALGLLERMPRLYGAQFAHCAPVVAAFDRGDEAIHPVRPEPSLTSVLMVGNPRIGGPLALRALRGTGGAARAVPDATVLRAMRLLAAEEGIGAEPAGAIALAAALQEAEAGRLPPEAEVVALVCGSAANDPEAVAAMVEGA</sequence>
<dbReference type="EMBL" id="FMZX01000018">
    <property type="protein sequence ID" value="SDE08324.1"/>
    <property type="molecule type" value="Genomic_DNA"/>
</dbReference>
<dbReference type="PANTHER" id="PTHR48078:SF6">
    <property type="entry name" value="L-THREONINE DEHYDRATASE CATABOLIC TDCB"/>
    <property type="match status" value="1"/>
</dbReference>
<keyword evidence="2" id="KW-0663">Pyridoxal phosphate</keyword>
<evidence type="ECO:0000259" key="4">
    <source>
        <dbReference type="Pfam" id="PF00291"/>
    </source>
</evidence>
<evidence type="ECO:0000313" key="6">
    <source>
        <dbReference type="Proteomes" id="UP000198925"/>
    </source>
</evidence>
<evidence type="ECO:0000256" key="2">
    <source>
        <dbReference type="ARBA" id="ARBA00022898"/>
    </source>
</evidence>
<keyword evidence="6" id="KW-1185">Reference proteome</keyword>
<dbReference type="InterPro" id="IPR050147">
    <property type="entry name" value="Ser/Thr_Dehydratase"/>
</dbReference>
<feature type="domain" description="Tryptophan synthase beta chain-like PALP" evidence="4">
    <location>
        <begin position="75"/>
        <end position="378"/>
    </location>
</feature>
<dbReference type="STRING" id="938405.SAMN02927895_03429"/>
<dbReference type="RefSeq" id="WP_176849730.1">
    <property type="nucleotide sequence ID" value="NZ_FMZX01000018.1"/>
</dbReference>
<dbReference type="GO" id="GO:0004794">
    <property type="term" value="F:threonine deaminase activity"/>
    <property type="evidence" value="ECO:0007669"/>
    <property type="project" value="TreeGrafter"/>
</dbReference>
<dbReference type="GO" id="GO:0009097">
    <property type="term" value="P:isoleucine biosynthetic process"/>
    <property type="evidence" value="ECO:0007669"/>
    <property type="project" value="TreeGrafter"/>
</dbReference>
<dbReference type="AlphaFoldDB" id="A0A1G7A085"/>
<dbReference type="InterPro" id="IPR036052">
    <property type="entry name" value="TrpB-like_PALP_sf"/>
</dbReference>
<dbReference type="GO" id="GO:0006565">
    <property type="term" value="P:L-serine catabolic process"/>
    <property type="evidence" value="ECO:0007669"/>
    <property type="project" value="TreeGrafter"/>
</dbReference>
<dbReference type="SUPFAM" id="SSF53686">
    <property type="entry name" value="Tryptophan synthase beta subunit-like PLP-dependent enzymes"/>
    <property type="match status" value="1"/>
</dbReference>
<evidence type="ECO:0000313" key="5">
    <source>
        <dbReference type="EMBL" id="SDE08324.1"/>
    </source>
</evidence>
<dbReference type="PANTHER" id="PTHR48078">
    <property type="entry name" value="THREONINE DEHYDRATASE, MITOCHONDRIAL-RELATED"/>
    <property type="match status" value="1"/>
</dbReference>
<dbReference type="InterPro" id="IPR001926">
    <property type="entry name" value="TrpB-like_PALP"/>
</dbReference>
<dbReference type="Gene3D" id="3.40.50.1100">
    <property type="match status" value="2"/>
</dbReference>
<reference evidence="5 6" key="1">
    <citation type="submission" date="2016-10" db="EMBL/GenBank/DDBJ databases">
        <authorList>
            <person name="de Groot N.N."/>
        </authorList>
    </citation>
    <scope>NUCLEOTIDE SEQUENCE [LARGE SCALE GENOMIC DNA]</scope>
    <source>
        <strain evidence="5 6">CPCC 100156</strain>
    </source>
</reference>
<evidence type="ECO:0000256" key="1">
    <source>
        <dbReference type="ARBA" id="ARBA00001933"/>
    </source>
</evidence>
<name>A0A1G7A085_9PROT</name>